<evidence type="ECO:0008006" key="9">
    <source>
        <dbReference type="Google" id="ProtNLM"/>
    </source>
</evidence>
<accession>A0AA40CR86</accession>
<dbReference type="PANTHER" id="PTHR35042">
    <property type="entry name" value="ANTHRONE OXYGENASE ENCC"/>
    <property type="match status" value="1"/>
</dbReference>
<evidence type="ECO:0000313" key="7">
    <source>
        <dbReference type="EMBL" id="KAK0648456.1"/>
    </source>
</evidence>
<dbReference type="InterPro" id="IPR013901">
    <property type="entry name" value="Anthrone_oxy"/>
</dbReference>
<dbReference type="PANTHER" id="PTHR35042:SF1">
    <property type="entry name" value="DUF1772-DOMAIN-CONTAINING PROTEIN"/>
    <property type="match status" value="1"/>
</dbReference>
<proteinExistence type="inferred from homology"/>
<name>A0AA40CR86_9PEZI</name>
<comment type="subcellular location">
    <subcellularLocation>
        <location evidence="1">Membrane</location>
        <topology evidence="1">Multi-pass membrane protein</topology>
    </subcellularLocation>
</comment>
<sequence>MTVSDALRFISILACTIHTGSQFSLSFVSGAALLASPTTDEATLLSQFRVIFRRGFLLCPMFAFLATFTNLGNAFITWRSDESSTALRFLLAALCSISLVPFTLLFVVHSEGLLLEKAAEKPGKGNASSAARTRELIGEWAQLNYVRTLFPLIGALIAYSAR</sequence>
<dbReference type="AlphaFoldDB" id="A0AA40CR86"/>
<evidence type="ECO:0000313" key="8">
    <source>
        <dbReference type="Proteomes" id="UP001174936"/>
    </source>
</evidence>
<comment type="similarity">
    <text evidence="5">Belongs to the anthrone oxygenase family.</text>
</comment>
<evidence type="ECO:0000256" key="4">
    <source>
        <dbReference type="ARBA" id="ARBA00023136"/>
    </source>
</evidence>
<evidence type="ECO:0000256" key="1">
    <source>
        <dbReference type="ARBA" id="ARBA00004141"/>
    </source>
</evidence>
<protein>
    <recommendedName>
        <fullName evidence="9">DUF1772-domain-containing protein</fullName>
    </recommendedName>
</protein>
<dbReference type="GO" id="GO:0016020">
    <property type="term" value="C:membrane"/>
    <property type="evidence" value="ECO:0007669"/>
    <property type="project" value="UniProtKB-SubCell"/>
</dbReference>
<evidence type="ECO:0000256" key="3">
    <source>
        <dbReference type="ARBA" id="ARBA00022989"/>
    </source>
</evidence>
<keyword evidence="3 6" id="KW-1133">Transmembrane helix</keyword>
<feature type="transmembrane region" description="Helical" evidence="6">
    <location>
        <begin position="51"/>
        <end position="75"/>
    </location>
</feature>
<evidence type="ECO:0000256" key="2">
    <source>
        <dbReference type="ARBA" id="ARBA00022692"/>
    </source>
</evidence>
<keyword evidence="8" id="KW-1185">Reference proteome</keyword>
<dbReference type="Proteomes" id="UP001174936">
    <property type="component" value="Unassembled WGS sequence"/>
</dbReference>
<evidence type="ECO:0000256" key="5">
    <source>
        <dbReference type="ARBA" id="ARBA00034313"/>
    </source>
</evidence>
<dbReference type="EMBL" id="JAULSV010000003">
    <property type="protein sequence ID" value="KAK0648456.1"/>
    <property type="molecule type" value="Genomic_DNA"/>
</dbReference>
<comment type="caution">
    <text evidence="7">The sequence shown here is derived from an EMBL/GenBank/DDBJ whole genome shotgun (WGS) entry which is preliminary data.</text>
</comment>
<keyword evidence="4 6" id="KW-0472">Membrane</keyword>
<reference evidence="7" key="1">
    <citation type="submission" date="2023-06" db="EMBL/GenBank/DDBJ databases">
        <title>Genome-scale phylogeny and comparative genomics of the fungal order Sordariales.</title>
        <authorList>
            <consortium name="Lawrence Berkeley National Laboratory"/>
            <person name="Hensen N."/>
            <person name="Bonometti L."/>
            <person name="Westerberg I."/>
            <person name="Brannstrom I.O."/>
            <person name="Guillou S."/>
            <person name="Cros-Aarteil S."/>
            <person name="Calhoun S."/>
            <person name="Haridas S."/>
            <person name="Kuo A."/>
            <person name="Mondo S."/>
            <person name="Pangilinan J."/>
            <person name="Riley R."/>
            <person name="Labutti K."/>
            <person name="Andreopoulos B."/>
            <person name="Lipzen A."/>
            <person name="Chen C."/>
            <person name="Yanf M."/>
            <person name="Daum C."/>
            <person name="Ng V."/>
            <person name="Clum A."/>
            <person name="Steindorff A."/>
            <person name="Ohm R."/>
            <person name="Martin F."/>
            <person name="Silar P."/>
            <person name="Natvig D."/>
            <person name="Lalanne C."/>
            <person name="Gautier V."/>
            <person name="Ament-Velasquez S.L."/>
            <person name="Kruys A."/>
            <person name="Hutchinson M.I."/>
            <person name="Powell A.J."/>
            <person name="Barry K."/>
            <person name="Miller A.N."/>
            <person name="Grigoriev I.V."/>
            <person name="Debuchy R."/>
            <person name="Gladieux P."/>
            <person name="Thoren M.H."/>
            <person name="Johannesson H."/>
        </authorList>
    </citation>
    <scope>NUCLEOTIDE SEQUENCE</scope>
    <source>
        <strain evidence="7">SMH2532-1</strain>
    </source>
</reference>
<dbReference type="Pfam" id="PF08592">
    <property type="entry name" value="Anthrone_oxy"/>
    <property type="match status" value="1"/>
</dbReference>
<keyword evidence="2 6" id="KW-0812">Transmembrane</keyword>
<feature type="transmembrane region" description="Helical" evidence="6">
    <location>
        <begin position="87"/>
        <end position="108"/>
    </location>
</feature>
<evidence type="ECO:0000256" key="6">
    <source>
        <dbReference type="SAM" id="Phobius"/>
    </source>
</evidence>
<gene>
    <name evidence="7" type="ORF">B0T16DRAFT_427585</name>
</gene>
<organism evidence="7 8">
    <name type="scientific">Cercophora newfieldiana</name>
    <dbReference type="NCBI Taxonomy" id="92897"/>
    <lineage>
        <taxon>Eukaryota</taxon>
        <taxon>Fungi</taxon>
        <taxon>Dikarya</taxon>
        <taxon>Ascomycota</taxon>
        <taxon>Pezizomycotina</taxon>
        <taxon>Sordariomycetes</taxon>
        <taxon>Sordariomycetidae</taxon>
        <taxon>Sordariales</taxon>
        <taxon>Lasiosphaeriaceae</taxon>
        <taxon>Cercophora</taxon>
    </lineage>
</organism>